<dbReference type="Pfam" id="PF22780">
    <property type="entry name" value="HI0933_like_1st"/>
    <property type="match status" value="1"/>
</dbReference>
<dbReference type="EMBL" id="FOEC01000002">
    <property type="protein sequence ID" value="SEO52894.1"/>
    <property type="molecule type" value="Genomic_DNA"/>
</dbReference>
<sequence length="418" mass="44111">MCVCGIIDAMKSERVDICIVGGGASGLAAAITAARAGRSVIVLECDYEHGRSIKRTGDGRCNIANVHTHAGLYRNECFVEQAFRACSPERALAFLESCGLVLRQESEGRLYPQANKATSVVDALLLAAQRAGVRIELGCSVTSVLLYGDAWQVAYDRMQLPQTNKRVTARDLAAARAHAQTMQLQACSVVYCAGGNVPSSVLPANVQVRPSVPVLGPLATDVAPIAGLDKVRVKCALQSGDVREEGEVTFREYGVSGIAAFNLSRLVRPGDVIAIDFLPACEGDSAEALLQRRLGVMEPCTAEEFCVGMLLPEVAHAVLRAAGLKGHEPMSQTGVSQLARTLKAFPLVVRGLGDERLCQVHRGGVAVEAVSPETMEVAGQPGLYVCGEALDVDAPCGGYNLHWAWASGIVAGEAASAR</sequence>
<dbReference type="PANTHER" id="PTHR42887">
    <property type="entry name" value="OS12G0638800 PROTEIN"/>
    <property type="match status" value="1"/>
</dbReference>
<accession>A0A1H8QG61</accession>
<evidence type="ECO:0000259" key="5">
    <source>
        <dbReference type="Pfam" id="PF22780"/>
    </source>
</evidence>
<dbReference type="Gene3D" id="1.10.8.260">
    <property type="entry name" value="HI0933 insert domain-like"/>
    <property type="match status" value="1"/>
</dbReference>
<reference evidence="7" key="1">
    <citation type="submission" date="2016-10" db="EMBL/GenBank/DDBJ databases">
        <authorList>
            <person name="Varghese N."/>
        </authorList>
    </citation>
    <scope>NUCLEOTIDE SEQUENCE [LARGE SCALE GENOMIC DNA]</scope>
    <source>
        <strain evidence="7">DSM 21843</strain>
    </source>
</reference>
<evidence type="ECO:0000256" key="2">
    <source>
        <dbReference type="ARBA" id="ARBA00022630"/>
    </source>
</evidence>
<dbReference type="InterPro" id="IPR055178">
    <property type="entry name" value="RsdA/BaiN/AoA(So)-like_dom"/>
</dbReference>
<keyword evidence="7" id="KW-1185">Reference proteome</keyword>
<protein>
    <recommendedName>
        <fullName evidence="8">Flavoprotein, HI0933 family</fullName>
    </recommendedName>
</protein>
<evidence type="ECO:0000313" key="7">
    <source>
        <dbReference type="Proteomes" id="UP000182975"/>
    </source>
</evidence>
<dbReference type="InterPro" id="IPR057661">
    <property type="entry name" value="RsdA/BaiN/AoA(So)_Rossmann"/>
</dbReference>
<dbReference type="PRINTS" id="PR00411">
    <property type="entry name" value="PNDRDTASEI"/>
</dbReference>
<dbReference type="SUPFAM" id="SSF51905">
    <property type="entry name" value="FAD/NAD(P)-binding domain"/>
    <property type="match status" value="1"/>
</dbReference>
<dbReference type="NCBIfam" id="TIGR00275">
    <property type="entry name" value="aminoacetone oxidase family FAD-binding enzyme"/>
    <property type="match status" value="1"/>
</dbReference>
<feature type="domain" description="RsdA/BaiN/AoA(So)-like Rossmann fold-like" evidence="4">
    <location>
        <begin position="16"/>
        <end position="413"/>
    </location>
</feature>
<dbReference type="InterPro" id="IPR004792">
    <property type="entry name" value="BaiN-like"/>
</dbReference>
<evidence type="ECO:0000313" key="6">
    <source>
        <dbReference type="EMBL" id="SEO52894.1"/>
    </source>
</evidence>
<dbReference type="Gene3D" id="2.40.30.10">
    <property type="entry name" value="Translation factors"/>
    <property type="match status" value="1"/>
</dbReference>
<name>A0A1H8QG61_9ACTN</name>
<evidence type="ECO:0000256" key="3">
    <source>
        <dbReference type="ARBA" id="ARBA00022827"/>
    </source>
</evidence>
<evidence type="ECO:0008006" key="8">
    <source>
        <dbReference type="Google" id="ProtNLM"/>
    </source>
</evidence>
<dbReference type="Pfam" id="PF03486">
    <property type="entry name" value="HI0933_like"/>
    <property type="match status" value="1"/>
</dbReference>
<feature type="domain" description="RsdA/BaiN/AoA(So)-like insert" evidence="5">
    <location>
        <begin position="226"/>
        <end position="352"/>
    </location>
</feature>
<keyword evidence="3" id="KW-0274">FAD</keyword>
<evidence type="ECO:0000256" key="1">
    <source>
        <dbReference type="ARBA" id="ARBA00001974"/>
    </source>
</evidence>
<keyword evidence="2" id="KW-0285">Flavoprotein</keyword>
<proteinExistence type="predicted"/>
<dbReference type="InterPro" id="IPR036188">
    <property type="entry name" value="FAD/NAD-bd_sf"/>
</dbReference>
<dbReference type="PANTHER" id="PTHR42887:SF2">
    <property type="entry name" value="OS12G0638800 PROTEIN"/>
    <property type="match status" value="1"/>
</dbReference>
<evidence type="ECO:0000259" key="4">
    <source>
        <dbReference type="Pfam" id="PF03486"/>
    </source>
</evidence>
<dbReference type="Gene3D" id="3.50.50.60">
    <property type="entry name" value="FAD/NAD(P)-binding domain"/>
    <property type="match status" value="1"/>
</dbReference>
<comment type="cofactor">
    <cofactor evidence="1">
        <name>FAD</name>
        <dbReference type="ChEBI" id="CHEBI:57692"/>
    </cofactor>
</comment>
<dbReference type="Proteomes" id="UP000182975">
    <property type="component" value="Unassembled WGS sequence"/>
</dbReference>
<dbReference type="InterPro" id="IPR023166">
    <property type="entry name" value="BaiN-like_dom_sf"/>
</dbReference>
<gene>
    <name evidence="6" type="ORF">SAMN02910314_00464</name>
</gene>
<dbReference type="SUPFAM" id="SSF160996">
    <property type="entry name" value="HI0933 insert domain-like"/>
    <property type="match status" value="1"/>
</dbReference>
<dbReference type="OrthoDB" id="9773233at2"/>
<organism evidence="6 7">
    <name type="scientific">Denitrobacterium detoxificans</name>
    <dbReference type="NCBI Taxonomy" id="79604"/>
    <lineage>
        <taxon>Bacteria</taxon>
        <taxon>Bacillati</taxon>
        <taxon>Actinomycetota</taxon>
        <taxon>Coriobacteriia</taxon>
        <taxon>Eggerthellales</taxon>
        <taxon>Eggerthellaceae</taxon>
        <taxon>Denitrobacterium</taxon>
    </lineage>
</organism>
<dbReference type="RefSeq" id="WP_143117313.1">
    <property type="nucleotide sequence ID" value="NZ_CP011402.1"/>
</dbReference>
<dbReference type="AlphaFoldDB" id="A0A1H8QG61"/>